<evidence type="ECO:0000259" key="4">
    <source>
        <dbReference type="PROSITE" id="PS50937"/>
    </source>
</evidence>
<dbReference type="InterPro" id="IPR009061">
    <property type="entry name" value="DNA-bd_dom_put_sf"/>
</dbReference>
<evidence type="ECO:0000256" key="1">
    <source>
        <dbReference type="ARBA" id="ARBA00023015"/>
    </source>
</evidence>
<name>A0A258HPR8_9CAUL</name>
<keyword evidence="2" id="KW-0238">DNA-binding</keyword>
<feature type="domain" description="HTH merR-type" evidence="4">
    <location>
        <begin position="12"/>
        <end position="79"/>
    </location>
</feature>
<dbReference type="Gene3D" id="1.10.1660.10">
    <property type="match status" value="1"/>
</dbReference>
<dbReference type="PROSITE" id="PS00552">
    <property type="entry name" value="HTH_MERR_1"/>
    <property type="match status" value="1"/>
</dbReference>
<dbReference type="Proteomes" id="UP000216147">
    <property type="component" value="Unassembled WGS sequence"/>
</dbReference>
<dbReference type="Pfam" id="PF00376">
    <property type="entry name" value="MerR"/>
    <property type="match status" value="1"/>
</dbReference>
<proteinExistence type="predicted"/>
<protein>
    <submittedName>
        <fullName evidence="5">Transcriptional regulator</fullName>
    </submittedName>
</protein>
<dbReference type="CDD" id="cd04785">
    <property type="entry name" value="HTH_CadR-PbrR-like"/>
    <property type="match status" value="1"/>
</dbReference>
<dbReference type="PRINTS" id="PR00040">
    <property type="entry name" value="HTHMERR"/>
</dbReference>
<dbReference type="PROSITE" id="PS50937">
    <property type="entry name" value="HTH_MERR_2"/>
    <property type="match status" value="1"/>
</dbReference>
<dbReference type="EMBL" id="NCEQ01000002">
    <property type="protein sequence ID" value="OYX58624.1"/>
    <property type="molecule type" value="Genomic_DNA"/>
</dbReference>
<dbReference type="SUPFAM" id="SSF46955">
    <property type="entry name" value="Putative DNA-binding domain"/>
    <property type="match status" value="1"/>
</dbReference>
<sequence length="166" mass="18368">MSARPALSPLQTIGKLSVATGVKIPTIRFYEQIGLLPEPPRTASDRRLYDDAALQRLSFIRHARQLGFDLDAIRSLLDLADHPDRPCDEANIIAERHLVDVSEKIAQLQALRSELRRMTAECAGGRVSACKVIEALHDHDLCAAGHGRMEGGAMKSRQRRVARLTP</sequence>
<reference evidence="5 6" key="1">
    <citation type="submission" date="2017-03" db="EMBL/GenBank/DDBJ databases">
        <title>Lifting the veil on microbial sulfur biogeochemistry in mining wastewaters.</title>
        <authorList>
            <person name="Kantor R.S."/>
            <person name="Colenbrander Nelson T."/>
            <person name="Marshall S."/>
            <person name="Bennett D."/>
            <person name="Apte S."/>
            <person name="Camacho D."/>
            <person name="Thomas B.C."/>
            <person name="Warren L.A."/>
            <person name="Banfield J.F."/>
        </authorList>
    </citation>
    <scope>NUCLEOTIDE SEQUENCE [LARGE SCALE GENOMIC DNA]</scope>
    <source>
        <strain evidence="5">32-68-21</strain>
    </source>
</reference>
<dbReference type="AlphaFoldDB" id="A0A258HPR8"/>
<evidence type="ECO:0000256" key="3">
    <source>
        <dbReference type="ARBA" id="ARBA00023163"/>
    </source>
</evidence>
<dbReference type="InterPro" id="IPR015358">
    <property type="entry name" value="Tscrpt_reg_MerR_DNA-bd"/>
</dbReference>
<evidence type="ECO:0000256" key="2">
    <source>
        <dbReference type="ARBA" id="ARBA00023125"/>
    </source>
</evidence>
<dbReference type="PANTHER" id="PTHR30204:SF92">
    <property type="entry name" value="HTH-TYPE TRANSCRIPTIONAL REGULATOR ZNTR"/>
    <property type="match status" value="1"/>
</dbReference>
<dbReference type="SMART" id="SM00422">
    <property type="entry name" value="HTH_MERR"/>
    <property type="match status" value="1"/>
</dbReference>
<keyword evidence="1" id="KW-0805">Transcription regulation</keyword>
<organism evidence="5 6">
    <name type="scientific">Brevundimonas subvibrioides</name>
    <dbReference type="NCBI Taxonomy" id="74313"/>
    <lineage>
        <taxon>Bacteria</taxon>
        <taxon>Pseudomonadati</taxon>
        <taxon>Pseudomonadota</taxon>
        <taxon>Alphaproteobacteria</taxon>
        <taxon>Caulobacterales</taxon>
        <taxon>Caulobacteraceae</taxon>
        <taxon>Brevundimonas</taxon>
    </lineage>
</organism>
<dbReference type="InterPro" id="IPR000551">
    <property type="entry name" value="MerR-type_HTH_dom"/>
</dbReference>
<dbReference type="GO" id="GO:0003700">
    <property type="term" value="F:DNA-binding transcription factor activity"/>
    <property type="evidence" value="ECO:0007669"/>
    <property type="project" value="InterPro"/>
</dbReference>
<dbReference type="InterPro" id="IPR047057">
    <property type="entry name" value="MerR_fam"/>
</dbReference>
<accession>A0A258HPR8</accession>
<dbReference type="Pfam" id="PF09278">
    <property type="entry name" value="MerR-DNA-bind"/>
    <property type="match status" value="1"/>
</dbReference>
<evidence type="ECO:0000313" key="6">
    <source>
        <dbReference type="Proteomes" id="UP000216147"/>
    </source>
</evidence>
<keyword evidence="3" id="KW-0804">Transcription</keyword>
<dbReference type="GO" id="GO:0003677">
    <property type="term" value="F:DNA binding"/>
    <property type="evidence" value="ECO:0007669"/>
    <property type="project" value="UniProtKB-KW"/>
</dbReference>
<gene>
    <name evidence="5" type="ORF">B7Y86_02770</name>
</gene>
<evidence type="ECO:0000313" key="5">
    <source>
        <dbReference type="EMBL" id="OYX58624.1"/>
    </source>
</evidence>
<comment type="caution">
    <text evidence="5">The sequence shown here is derived from an EMBL/GenBank/DDBJ whole genome shotgun (WGS) entry which is preliminary data.</text>
</comment>
<dbReference type="PANTHER" id="PTHR30204">
    <property type="entry name" value="REDOX-CYCLING DRUG-SENSING TRANSCRIPTIONAL ACTIVATOR SOXR"/>
    <property type="match status" value="1"/>
</dbReference>